<evidence type="ECO:0000256" key="8">
    <source>
        <dbReference type="ARBA" id="ARBA00022801"/>
    </source>
</evidence>
<feature type="coiled-coil region" evidence="15">
    <location>
        <begin position="383"/>
        <end position="429"/>
    </location>
</feature>
<dbReference type="Proteomes" id="UP000887563">
    <property type="component" value="Unplaced"/>
</dbReference>
<evidence type="ECO:0000256" key="12">
    <source>
        <dbReference type="PROSITE-ProRule" id="PRU00175"/>
    </source>
</evidence>
<dbReference type="PANTHER" id="PTHR10589">
    <property type="entry name" value="UBIQUITIN CARBOXYL-TERMINAL HYDROLASE"/>
    <property type="match status" value="1"/>
</dbReference>
<evidence type="ECO:0000256" key="9">
    <source>
        <dbReference type="ARBA" id="ARBA00022807"/>
    </source>
</evidence>
<dbReference type="SUPFAM" id="SSF57850">
    <property type="entry name" value="RING/U-box"/>
    <property type="match status" value="1"/>
</dbReference>
<feature type="region of interest" description="Disordered" evidence="16">
    <location>
        <begin position="502"/>
        <end position="530"/>
    </location>
</feature>
<dbReference type="InterPro" id="IPR017907">
    <property type="entry name" value="Znf_RING_CS"/>
</dbReference>
<evidence type="ECO:0000313" key="19">
    <source>
        <dbReference type="Proteomes" id="UP000887563"/>
    </source>
</evidence>
<evidence type="ECO:0000256" key="11">
    <source>
        <dbReference type="ARBA" id="ARBA00023242"/>
    </source>
</evidence>
<dbReference type="PRINTS" id="PR00707">
    <property type="entry name" value="UBCTHYDRLASE"/>
</dbReference>
<keyword evidence="15" id="KW-0175">Coiled coil</keyword>
<dbReference type="PROSITE" id="PS52048">
    <property type="entry name" value="UCH_DOMAIN"/>
    <property type="match status" value="1"/>
</dbReference>
<reference evidence="20" key="1">
    <citation type="submission" date="2022-11" db="UniProtKB">
        <authorList>
            <consortium name="WormBaseParasite"/>
        </authorList>
    </citation>
    <scope>IDENTIFICATION</scope>
</reference>
<dbReference type="InterPro" id="IPR041507">
    <property type="entry name" value="UCH_C"/>
</dbReference>
<dbReference type="Gene3D" id="3.40.532.10">
    <property type="entry name" value="Peptidase C12, ubiquitin carboxyl-terminal hydrolase"/>
    <property type="match status" value="1"/>
</dbReference>
<comment type="catalytic activity">
    <reaction evidence="1 13 14">
        <text>Thiol-dependent hydrolysis of ester, thioester, amide, peptide and isopeptide bonds formed by the C-terminal Gly of ubiquitin (a 76-residue protein attached to proteins as an intracellular targeting signal).</text>
        <dbReference type="EC" id="3.4.19.12"/>
    </reaction>
</comment>
<keyword evidence="9 13" id="KW-0788">Thiol protease</keyword>
<feature type="domain" description="RING-type" evidence="17">
    <location>
        <begin position="434"/>
        <end position="477"/>
    </location>
</feature>
<keyword evidence="10" id="KW-0862">Zinc</keyword>
<evidence type="ECO:0000256" key="10">
    <source>
        <dbReference type="ARBA" id="ARBA00022833"/>
    </source>
</evidence>
<comment type="subcellular location">
    <subcellularLocation>
        <location evidence="2">Nucleus</location>
    </subcellularLocation>
</comment>
<evidence type="ECO:0000256" key="4">
    <source>
        <dbReference type="ARBA" id="ARBA00022670"/>
    </source>
</evidence>
<feature type="site" description="Transition state stabilizer" evidence="13">
    <location>
        <position position="80"/>
    </location>
</feature>
<feature type="active site" description="Proton donor" evidence="13">
    <location>
        <position position="161"/>
    </location>
</feature>
<evidence type="ECO:0000256" key="13">
    <source>
        <dbReference type="PROSITE-ProRule" id="PRU01393"/>
    </source>
</evidence>
<dbReference type="InterPro" id="IPR001578">
    <property type="entry name" value="Peptidase_C12_UCH"/>
</dbReference>
<dbReference type="InterPro" id="IPR027370">
    <property type="entry name" value="Znf-RING_euk"/>
</dbReference>
<evidence type="ECO:0000256" key="2">
    <source>
        <dbReference type="ARBA" id="ARBA00004123"/>
    </source>
</evidence>
<feature type="active site" description="Nucleophile" evidence="13">
    <location>
        <position position="86"/>
    </location>
</feature>
<dbReference type="InterPro" id="IPR036959">
    <property type="entry name" value="Peptidase_C12_UCH_sf"/>
</dbReference>
<protein>
    <recommendedName>
        <fullName evidence="14">Ubiquitin carboxyl-terminal hydrolase</fullName>
        <ecNumber evidence="14">3.4.19.12</ecNumber>
    </recommendedName>
</protein>
<comment type="similarity">
    <text evidence="3 13 14">Belongs to the peptidase C12 family.</text>
</comment>
<dbReference type="EC" id="3.4.19.12" evidence="14"/>
<dbReference type="Pfam" id="PF18031">
    <property type="entry name" value="UCH_C"/>
    <property type="match status" value="1"/>
</dbReference>
<dbReference type="GO" id="GO:0008270">
    <property type="term" value="F:zinc ion binding"/>
    <property type="evidence" value="ECO:0007669"/>
    <property type="project" value="UniProtKB-KW"/>
</dbReference>
<dbReference type="InterPro" id="IPR013083">
    <property type="entry name" value="Znf_RING/FYVE/PHD"/>
</dbReference>
<accession>A0A914L929</accession>
<evidence type="ECO:0000256" key="7">
    <source>
        <dbReference type="ARBA" id="ARBA00022786"/>
    </source>
</evidence>
<evidence type="ECO:0000256" key="16">
    <source>
        <dbReference type="SAM" id="MobiDB-lite"/>
    </source>
</evidence>
<dbReference type="GO" id="GO:0016579">
    <property type="term" value="P:protein deubiquitination"/>
    <property type="evidence" value="ECO:0007669"/>
    <property type="project" value="TreeGrafter"/>
</dbReference>
<dbReference type="AlphaFoldDB" id="A0A914L929"/>
<organism evidence="19 20">
    <name type="scientific">Meloidogyne incognita</name>
    <name type="common">Southern root-knot nematode worm</name>
    <name type="synonym">Oxyuris incognita</name>
    <dbReference type="NCBI Taxonomy" id="6306"/>
    <lineage>
        <taxon>Eukaryota</taxon>
        <taxon>Metazoa</taxon>
        <taxon>Ecdysozoa</taxon>
        <taxon>Nematoda</taxon>
        <taxon>Chromadorea</taxon>
        <taxon>Rhabditida</taxon>
        <taxon>Tylenchina</taxon>
        <taxon>Tylenchomorpha</taxon>
        <taxon>Tylenchoidea</taxon>
        <taxon>Meloidogynidae</taxon>
        <taxon>Meloidogyninae</taxon>
        <taxon>Meloidogyne</taxon>
        <taxon>Meloidogyne incognita group</taxon>
    </lineage>
</organism>
<dbReference type="SMART" id="SM00184">
    <property type="entry name" value="RING"/>
    <property type="match status" value="1"/>
</dbReference>
<dbReference type="PANTHER" id="PTHR10589:SF16">
    <property type="entry name" value="UBIQUITIN CARBOXYL-TERMINAL HYDROLASE ISOZYME L5"/>
    <property type="match status" value="1"/>
</dbReference>
<evidence type="ECO:0000259" key="17">
    <source>
        <dbReference type="PROSITE" id="PS50089"/>
    </source>
</evidence>
<dbReference type="Pfam" id="PF01088">
    <property type="entry name" value="Peptidase_C12"/>
    <property type="match status" value="1"/>
</dbReference>
<dbReference type="GO" id="GO:0005737">
    <property type="term" value="C:cytoplasm"/>
    <property type="evidence" value="ECO:0007669"/>
    <property type="project" value="TreeGrafter"/>
</dbReference>
<evidence type="ECO:0000256" key="6">
    <source>
        <dbReference type="ARBA" id="ARBA00022771"/>
    </source>
</evidence>
<dbReference type="InterPro" id="IPR038765">
    <property type="entry name" value="Papain-like_cys_pep_sf"/>
</dbReference>
<dbReference type="InterPro" id="IPR001841">
    <property type="entry name" value="Znf_RING"/>
</dbReference>
<evidence type="ECO:0000256" key="15">
    <source>
        <dbReference type="SAM" id="Coils"/>
    </source>
</evidence>
<keyword evidence="5" id="KW-0479">Metal-binding</keyword>
<evidence type="ECO:0000256" key="14">
    <source>
        <dbReference type="RuleBase" id="RU361215"/>
    </source>
</evidence>
<evidence type="ECO:0000256" key="5">
    <source>
        <dbReference type="ARBA" id="ARBA00022723"/>
    </source>
</evidence>
<feature type="coiled-coil region" evidence="15">
    <location>
        <begin position="255"/>
        <end position="282"/>
    </location>
</feature>
<evidence type="ECO:0000256" key="1">
    <source>
        <dbReference type="ARBA" id="ARBA00000707"/>
    </source>
</evidence>
<dbReference type="GO" id="GO:0004843">
    <property type="term" value="F:cysteine-type deubiquitinase activity"/>
    <property type="evidence" value="ECO:0007669"/>
    <property type="project" value="UniProtKB-UniRule"/>
</dbReference>
<keyword evidence="19" id="KW-1185">Reference proteome</keyword>
<proteinExistence type="inferred from homology"/>
<dbReference type="GO" id="GO:0006511">
    <property type="term" value="P:ubiquitin-dependent protein catabolic process"/>
    <property type="evidence" value="ECO:0007669"/>
    <property type="project" value="UniProtKB-UniRule"/>
</dbReference>
<feature type="domain" description="UCH catalytic" evidence="18">
    <location>
        <begin position="7"/>
        <end position="228"/>
    </location>
</feature>
<keyword evidence="4 13" id="KW-0645">Protease</keyword>
<dbReference type="GO" id="GO:0005634">
    <property type="term" value="C:nucleus"/>
    <property type="evidence" value="ECO:0007669"/>
    <property type="project" value="UniProtKB-SubCell"/>
</dbReference>
<dbReference type="Gene3D" id="1.20.58.860">
    <property type="match status" value="1"/>
</dbReference>
<keyword evidence="8 13" id="KW-0378">Hydrolase</keyword>
<evidence type="ECO:0000259" key="18">
    <source>
        <dbReference type="PROSITE" id="PS52048"/>
    </source>
</evidence>
<feature type="site" description="Important for enzyme activity" evidence="13">
    <location>
        <position position="176"/>
    </location>
</feature>
<dbReference type="PROSITE" id="PS50089">
    <property type="entry name" value="ZF_RING_2"/>
    <property type="match status" value="1"/>
</dbReference>
<dbReference type="SUPFAM" id="SSF54001">
    <property type="entry name" value="Cysteine proteinases"/>
    <property type="match status" value="1"/>
</dbReference>
<keyword evidence="6 12" id="KW-0863">Zinc-finger</keyword>
<dbReference type="PROSITE" id="PS52049">
    <property type="entry name" value="ULD"/>
    <property type="match status" value="1"/>
</dbReference>
<keyword evidence="11" id="KW-0539">Nucleus</keyword>
<dbReference type="WBParaSite" id="Minc3s00336g10459">
    <property type="protein sequence ID" value="Minc3s00336g10459"/>
    <property type="gene ID" value="Minc3s00336g10459"/>
</dbReference>
<evidence type="ECO:0000313" key="20">
    <source>
        <dbReference type="WBParaSite" id="Minc3s00336g10459"/>
    </source>
</evidence>
<dbReference type="CDD" id="cd09617">
    <property type="entry name" value="Peptidase_C12_UCH37_BAP1"/>
    <property type="match status" value="1"/>
</dbReference>
<dbReference type="PROSITE" id="PS00518">
    <property type="entry name" value="ZF_RING_1"/>
    <property type="match status" value="1"/>
</dbReference>
<name>A0A914L929_MELIC</name>
<dbReference type="FunFam" id="3.40.532.10:FF:000003">
    <property type="entry name" value="Ubiquitin carboxyl-terminal hydrolase"/>
    <property type="match status" value="1"/>
</dbReference>
<keyword evidence="7 13" id="KW-0833">Ubl conjugation pathway</keyword>
<dbReference type="Gene3D" id="3.30.40.10">
    <property type="entry name" value="Zinc/RING finger domain, C3HC4 (zinc finger)"/>
    <property type="match status" value="1"/>
</dbReference>
<dbReference type="Pfam" id="PF13445">
    <property type="entry name" value="zf-RING_UBOX"/>
    <property type="match status" value="1"/>
</dbReference>
<sequence>MGTDAGDWCLIESDPGVFTELINGIGVQGFQIEELYSIDDEEHLDKLKPIYGLIFLFKWRQGEEVEGTLQPDAPVYFAKQVITNACASQAIINLLLNIDSNDVSLGNTLENFKNFTQNFDAGLRGLTLSNSEEIRKLHNSFSREHFMEMDLPKIKSEDNFHFIAYVPVEDKIYELDGLRDAPIFLADINKEEGNNSTDWIDIVRPFIKRRIEKYTAGEIHFNLMALVPNLRSKYEQRIAELSTMEMDSAEVGLEISQLQNLIEDEKDKMKRYKIENNRRRHNYMPFLIELLKCLAKEGKLVDLVCEAQEKKKKSATSPTKKVKIQSKVEEQEKEKKCAFNQENVKLNEELENDASTSLNQQIIKKIKLFVPPPPTAETMDPVREAQLAELARIKQKLEKEKVAESERIEQERREEIKKCQEKKDKEEVEDAFTCSVCKQRFGKKHRIPVLFTCSHTFCAVCASRMKEENLFTCPKCRKISLRNVLDNKNYQLIEAMEAMKMYEDDDPPTPPPTPRIRGRLPPRDIPTIRQ</sequence>
<evidence type="ECO:0000256" key="3">
    <source>
        <dbReference type="ARBA" id="ARBA00009326"/>
    </source>
</evidence>